<name>A0A5B2W8V3_9PSEU</name>
<sequence length="127" mass="14289">MNRYGTMAQEHWARFLPARYSQIPDPTAFFTTLGREAEEAIADLADQMAGNDPPNESYLEKLGRLTAIGQQARERILAEVVLLPAEPGSELDETEPQDQPMAAERSTGWIPTGEDPRHPFWRDNPPQ</sequence>
<comment type="caution">
    <text evidence="2">The sequence shown here is derived from an EMBL/GenBank/DDBJ whole genome shotgun (WGS) entry which is preliminary data.</text>
</comment>
<organism evidence="2 3">
    <name type="scientific">Solihabitans fulvus</name>
    <dbReference type="NCBI Taxonomy" id="1892852"/>
    <lineage>
        <taxon>Bacteria</taxon>
        <taxon>Bacillati</taxon>
        <taxon>Actinomycetota</taxon>
        <taxon>Actinomycetes</taxon>
        <taxon>Pseudonocardiales</taxon>
        <taxon>Pseudonocardiaceae</taxon>
        <taxon>Solihabitans</taxon>
    </lineage>
</organism>
<keyword evidence="3" id="KW-1185">Reference proteome</keyword>
<dbReference type="OrthoDB" id="4244301at2"/>
<feature type="region of interest" description="Disordered" evidence="1">
    <location>
        <begin position="85"/>
        <end position="127"/>
    </location>
</feature>
<gene>
    <name evidence="2" type="ORF">F0L68_40435</name>
</gene>
<dbReference type="RefSeq" id="WP_149855220.1">
    <property type="nucleotide sequence ID" value="NZ_VUOB01000120.1"/>
</dbReference>
<dbReference type="Proteomes" id="UP000323454">
    <property type="component" value="Unassembled WGS sequence"/>
</dbReference>
<accession>A0A5B2W8V3</accession>
<evidence type="ECO:0000313" key="2">
    <source>
        <dbReference type="EMBL" id="KAA2247016.1"/>
    </source>
</evidence>
<reference evidence="2 3" key="2">
    <citation type="submission" date="2019-09" db="EMBL/GenBank/DDBJ databases">
        <authorList>
            <person name="Jin C."/>
        </authorList>
    </citation>
    <scope>NUCLEOTIDE SEQUENCE [LARGE SCALE GENOMIC DNA]</scope>
    <source>
        <strain evidence="2 3">AN110305</strain>
    </source>
</reference>
<evidence type="ECO:0000256" key="1">
    <source>
        <dbReference type="SAM" id="MobiDB-lite"/>
    </source>
</evidence>
<protein>
    <submittedName>
        <fullName evidence="2">TnpV protein</fullName>
    </submittedName>
</protein>
<dbReference type="AlphaFoldDB" id="A0A5B2W8V3"/>
<reference evidence="2 3" key="1">
    <citation type="submission" date="2019-09" db="EMBL/GenBank/DDBJ databases">
        <title>Goodfellowia gen. nov., a new genus of the Pseudonocardineae related to Actinoalloteichus, containing Goodfellowia coeruleoviolacea gen. nov., comb. nov. gen. nov., comb. nov.</title>
        <authorList>
            <person name="Labeda D."/>
        </authorList>
    </citation>
    <scope>NUCLEOTIDE SEQUENCE [LARGE SCALE GENOMIC DNA]</scope>
    <source>
        <strain evidence="2 3">AN110305</strain>
    </source>
</reference>
<dbReference type="EMBL" id="VUOB01000120">
    <property type="protein sequence ID" value="KAA2247016.1"/>
    <property type="molecule type" value="Genomic_DNA"/>
</dbReference>
<proteinExistence type="predicted"/>
<evidence type="ECO:0000313" key="3">
    <source>
        <dbReference type="Proteomes" id="UP000323454"/>
    </source>
</evidence>